<name>A0ABV6I935_9RHOB</name>
<evidence type="ECO:0000313" key="3">
    <source>
        <dbReference type="EMBL" id="MFC0341965.1"/>
    </source>
</evidence>
<feature type="domain" description="Plasmid replication protein C N-terminal" evidence="2">
    <location>
        <begin position="41"/>
        <end position="163"/>
    </location>
</feature>
<evidence type="ECO:0000259" key="2">
    <source>
        <dbReference type="Pfam" id="PF03428"/>
    </source>
</evidence>
<dbReference type="EMBL" id="JBHLWE010000042">
    <property type="protein sequence ID" value="MFC0341965.1"/>
    <property type="molecule type" value="Genomic_DNA"/>
</dbReference>
<sequence length="411" mass="45267">MTRLAARAAPLFPILTLPGGRSALLDLVRAVRHLLRPAPCAGAIHALADMIAATRPSDWTDPKAEPCCYMDAVEIARARGIPASTWRRYEAQLAAARLIERRTAANGARSRWIGTGIFFGPLLAQVGDLLAIREQAEAERRAHAHLRGARSIARRHLRHAIEVLIERGAASEAVQALVAQHNAWPSAEALHRIPLVELRRHVEEAEALCRKALVLIESHEKSSDGPLSFERSHIQDTTQDHKKSGTAGVDMWGTGKPVQDNSSAAPPVGSVGREEKNEGVPNPAVKGKFIDRLGPQRLFELASAEMQQDLLRHGSDPSELTLFDFICAAYDRFPHLGLRPRLWEEWAQLMSEEELMLCTLITDARRSDPETPVISPGGYMRGMVRACQLGTLNLTGSLIGLNERRLAEERT</sequence>
<dbReference type="Proteomes" id="UP001589799">
    <property type="component" value="Unassembled WGS sequence"/>
</dbReference>
<gene>
    <name evidence="3" type="ORF">ACFFII_14435</name>
</gene>
<proteinExistence type="predicted"/>
<keyword evidence="4" id="KW-1185">Reference proteome</keyword>
<dbReference type="InterPro" id="IPR005090">
    <property type="entry name" value="RepC_N"/>
</dbReference>
<dbReference type="RefSeq" id="WP_377699573.1">
    <property type="nucleotide sequence ID" value="NZ_JBHLWE010000042.1"/>
</dbReference>
<organism evidence="3 4">
    <name type="scientific">Paracoccus niistensis</name>
    <dbReference type="NCBI Taxonomy" id="632935"/>
    <lineage>
        <taxon>Bacteria</taxon>
        <taxon>Pseudomonadati</taxon>
        <taxon>Pseudomonadota</taxon>
        <taxon>Alphaproteobacteria</taxon>
        <taxon>Rhodobacterales</taxon>
        <taxon>Paracoccaceae</taxon>
        <taxon>Paracoccus</taxon>
    </lineage>
</organism>
<feature type="region of interest" description="Disordered" evidence="1">
    <location>
        <begin position="253"/>
        <end position="287"/>
    </location>
</feature>
<protein>
    <submittedName>
        <fullName evidence="3">Helix-turn-helix domain-containing protein</fullName>
    </submittedName>
</protein>
<evidence type="ECO:0000313" key="4">
    <source>
        <dbReference type="Proteomes" id="UP001589799"/>
    </source>
</evidence>
<evidence type="ECO:0000256" key="1">
    <source>
        <dbReference type="SAM" id="MobiDB-lite"/>
    </source>
</evidence>
<dbReference type="Pfam" id="PF03428">
    <property type="entry name" value="RP-C"/>
    <property type="match status" value="1"/>
</dbReference>
<comment type="caution">
    <text evidence="3">The sequence shown here is derived from an EMBL/GenBank/DDBJ whole genome shotgun (WGS) entry which is preliminary data.</text>
</comment>
<accession>A0ABV6I935</accession>
<reference evidence="3 4" key="1">
    <citation type="submission" date="2024-09" db="EMBL/GenBank/DDBJ databases">
        <authorList>
            <person name="Sun Q."/>
            <person name="Mori K."/>
        </authorList>
    </citation>
    <scope>NUCLEOTIDE SEQUENCE [LARGE SCALE GENOMIC DNA]</scope>
    <source>
        <strain evidence="3 4">KCTC 22789</strain>
    </source>
</reference>